<evidence type="ECO:0000313" key="1">
    <source>
        <dbReference type="EMBL" id="EJF53535.1"/>
    </source>
</evidence>
<dbReference type="AlphaFoldDB" id="J1I458"/>
<protein>
    <submittedName>
        <fullName evidence="1">Uncharacterized protein</fullName>
    </submittedName>
</protein>
<dbReference type="Proteomes" id="UP000005113">
    <property type="component" value="Unassembled WGS sequence"/>
</dbReference>
<gene>
    <name evidence="1" type="ORF">SapgrDRAFT_1840</name>
</gene>
<sequence>MFWGCPALWAGRAVSGLAIRSALRFFALLKSWVCGFAAPLSIPQPAALWACGTRKGRTSLKIKFLEQSKAAQAKKWSSWPGEARLAEGQMAQRCAAVAEGQTQRAQPAQGRADLRAA</sequence>
<name>J1I458_9BACT</name>
<dbReference type="HOGENOM" id="CLU_2083213_0_0_10"/>
<accession>J1I458</accession>
<evidence type="ECO:0000313" key="2">
    <source>
        <dbReference type="Proteomes" id="UP000005113"/>
    </source>
</evidence>
<dbReference type="EMBL" id="JH719942">
    <property type="protein sequence ID" value="EJF53535.1"/>
    <property type="molecule type" value="Genomic_DNA"/>
</dbReference>
<reference evidence="2" key="1">
    <citation type="journal article" date="2012" name="Stand. Genomic Sci.">
        <title>Permanent draft genome sequence of the gliding predator Saprospira grandis strain Sa g1 (= HR1).</title>
        <authorList>
            <person name="Mavromatis K."/>
            <person name="Chertkov O."/>
            <person name="Lapidus A."/>
            <person name="Nolan M."/>
            <person name="Lucas S."/>
            <person name="Tice H."/>
            <person name="Del Rio T.G."/>
            <person name="Cheng J.F."/>
            <person name="Han C."/>
            <person name="Tapia R."/>
            <person name="Bruce D."/>
            <person name="Goodwin L.A."/>
            <person name="Pitluck S."/>
            <person name="Huntemann M."/>
            <person name="Liolios K."/>
            <person name="Pagani I."/>
            <person name="Ivanova N."/>
            <person name="Mikhailova N."/>
            <person name="Pati A."/>
            <person name="Chen A."/>
            <person name="Palaniappan K."/>
            <person name="Land M."/>
            <person name="Brambilla E.M."/>
            <person name="Rohde M."/>
            <person name="Spring S."/>
            <person name="Goker M."/>
            <person name="Detter J.C."/>
            <person name="Bristow J."/>
            <person name="Eisen J.A."/>
            <person name="Markowitz V."/>
            <person name="Hugenholtz P."/>
            <person name="Kyrpides N.C."/>
            <person name="Klenk H.P."/>
            <person name="Woyke T."/>
        </authorList>
    </citation>
    <scope>NUCLEOTIDE SEQUENCE [LARGE SCALE GENOMIC DNA]</scope>
    <source>
        <strain evidence="2">DSM 2844</strain>
    </source>
</reference>
<organism evidence="1 2">
    <name type="scientific">Saprospira grandis DSM 2844</name>
    <dbReference type="NCBI Taxonomy" id="694433"/>
    <lineage>
        <taxon>Bacteria</taxon>
        <taxon>Pseudomonadati</taxon>
        <taxon>Bacteroidota</taxon>
        <taxon>Saprospiria</taxon>
        <taxon>Saprospirales</taxon>
        <taxon>Saprospiraceae</taxon>
        <taxon>Saprospira</taxon>
    </lineage>
</organism>
<proteinExistence type="predicted"/>